<dbReference type="Gene3D" id="3.30.420.40">
    <property type="match status" value="2"/>
</dbReference>
<dbReference type="EMBL" id="LLXL01000315">
    <property type="protein sequence ID" value="PKK74240.1"/>
    <property type="molecule type" value="Genomic_DNA"/>
</dbReference>
<reference evidence="2 3" key="2">
    <citation type="submission" date="2017-10" db="EMBL/GenBank/DDBJ databases">
        <title>Extensive intraspecific genome diversity in a model arbuscular mycorrhizal fungus.</title>
        <authorList>
            <person name="Chen E.C.H."/>
            <person name="Morin E."/>
            <person name="Baudet D."/>
            <person name="Noel J."/>
            <person name="Ndikumana S."/>
            <person name="Charron P."/>
            <person name="St-Onge C."/>
            <person name="Giorgi J."/>
            <person name="Grigoriev I.V."/>
            <person name="Roux C."/>
            <person name="Martin F.M."/>
            <person name="Corradi N."/>
        </authorList>
    </citation>
    <scope>NUCLEOTIDE SEQUENCE [LARGE SCALE GENOMIC DNA]</scope>
    <source>
        <strain evidence="2 3">C2</strain>
    </source>
</reference>
<evidence type="ECO:0000256" key="1">
    <source>
        <dbReference type="SAM" id="Coils"/>
    </source>
</evidence>
<proteinExistence type="predicted"/>
<dbReference type="Proteomes" id="UP000233469">
    <property type="component" value="Unassembled WGS sequence"/>
</dbReference>
<dbReference type="SUPFAM" id="SSF53067">
    <property type="entry name" value="Actin-like ATPase domain"/>
    <property type="match status" value="2"/>
</dbReference>
<evidence type="ECO:0000313" key="2">
    <source>
        <dbReference type="EMBL" id="PKK74240.1"/>
    </source>
</evidence>
<keyword evidence="1" id="KW-0175">Coiled coil</keyword>
<evidence type="ECO:0008006" key="4">
    <source>
        <dbReference type="Google" id="ProtNLM"/>
    </source>
</evidence>
<dbReference type="PANTHER" id="PTHR14187">
    <property type="entry name" value="ALPHA KINASE/ELONGATION FACTOR 2 KINASE"/>
    <property type="match status" value="1"/>
</dbReference>
<reference evidence="2 3" key="1">
    <citation type="submission" date="2016-04" db="EMBL/GenBank/DDBJ databases">
        <title>Genome analyses suggest a sexual origin of heterokaryosis in a supposedly ancient asexual fungus.</title>
        <authorList>
            <person name="Ropars J."/>
            <person name="Sedzielewska K."/>
            <person name="Noel J."/>
            <person name="Charron P."/>
            <person name="Farinelli L."/>
            <person name="Marton T."/>
            <person name="Kruger M."/>
            <person name="Pelin A."/>
            <person name="Brachmann A."/>
            <person name="Corradi N."/>
        </authorList>
    </citation>
    <scope>NUCLEOTIDE SEQUENCE [LARGE SCALE GENOMIC DNA]</scope>
    <source>
        <strain evidence="2 3">C2</strain>
    </source>
</reference>
<name>A0A2N1NK68_9GLOM</name>
<dbReference type="InterPro" id="IPR043129">
    <property type="entry name" value="ATPase_NBD"/>
</dbReference>
<accession>A0A2N1NK68</accession>
<organism evidence="2 3">
    <name type="scientific">Rhizophagus irregularis</name>
    <dbReference type="NCBI Taxonomy" id="588596"/>
    <lineage>
        <taxon>Eukaryota</taxon>
        <taxon>Fungi</taxon>
        <taxon>Fungi incertae sedis</taxon>
        <taxon>Mucoromycota</taxon>
        <taxon>Glomeromycotina</taxon>
        <taxon>Glomeromycetes</taxon>
        <taxon>Glomerales</taxon>
        <taxon>Glomeraceae</taxon>
        <taxon>Rhizophagus</taxon>
    </lineage>
</organism>
<dbReference type="VEuPathDB" id="FungiDB:RhiirA1_491654"/>
<dbReference type="PANTHER" id="PTHR14187:SF5">
    <property type="entry name" value="HEAT SHOCK 70 KDA PROTEIN 12A"/>
    <property type="match status" value="1"/>
</dbReference>
<gene>
    <name evidence="2" type="ORF">RhiirC2_846976</name>
</gene>
<protein>
    <recommendedName>
        <fullName evidence="4">Hsp70 family protein</fullName>
    </recommendedName>
</protein>
<dbReference type="AlphaFoldDB" id="A0A2N1NK68"/>
<dbReference type="VEuPathDB" id="FungiDB:RhiirFUN_008276"/>
<evidence type="ECO:0000313" key="3">
    <source>
        <dbReference type="Proteomes" id="UP000233469"/>
    </source>
</evidence>
<sequence length="709" mass="82425">MTNECENLFLADNHHEVVEKLETGFNKLNNKFVNLLEENQRIKQQYENLQEKSQEILYINSELNEKYQEILRVNSDLNKKNQEILCKYSNLKVKLQAKDEQIEKLQKDLNLEKQKNKEFQRLEIISQNLEKKLKILEVDEIDINTINTFKEDSEQKNCNINDNPTTFDLNNNKSLKNDIKVVVGLDFGVRYTGFSYCYVNDTENICSNNIWHGKVGQFKTNSVLQYDYEYNNVVQWGTPALVKNPKHWNRKQNNESCRPIELFKLYIGNLSDNLNPKLPVEYKKVISDYFREIGKEIKDAVAIRCPNIDYFENVLLVITVPAEFADIQKGIIRKCAFHAELIKEECSTNLQFTTESEAAAIYCMKNFKCQLPAQSENNVMIVDCGSSIVNLTTLKFKSNTQFGEITKKAKDFCGSSFIDDEFIKYLQKILGDEPMNLLKDNNYGQMQYLIQHFFTVLDQYITNEEIRESLNKNNWIIEIDFKIMKSIYEIVIQKILHLIKVQLNNTHEICSAMFLVGGFSESKYLQERIKQEFQSSVRLISVPTRPITAVAQGAVIYGLFDFENKIKVTRVVKYTYGILERVDWKEGDLINRKTHDGKIYKFKPLVRRGTFVAFNQIFSFKAGPFIPCQIIASYSIYYTQSYEEEYCDGPGMRLFGKVKFELPADINHDNRSISVGLIMGEFDVTAFAENDFTGQKLTTLSLCLSDDYF</sequence>
<dbReference type="Gene3D" id="3.90.640.10">
    <property type="entry name" value="Actin, Chain A, domain 4"/>
    <property type="match status" value="1"/>
</dbReference>
<comment type="caution">
    <text evidence="2">The sequence shown here is derived from an EMBL/GenBank/DDBJ whole genome shotgun (WGS) entry which is preliminary data.</text>
</comment>
<dbReference type="VEuPathDB" id="FungiDB:FUN_007867"/>
<feature type="coiled-coil region" evidence="1">
    <location>
        <begin position="18"/>
        <end position="139"/>
    </location>
</feature>